<evidence type="ECO:0000313" key="2">
    <source>
        <dbReference type="Proteomes" id="UP000887567"/>
    </source>
</evidence>
<dbReference type="OrthoDB" id="5951778at2759"/>
<keyword evidence="2" id="KW-1185">Reference proteome</keyword>
<dbReference type="GeneID" id="110242199"/>
<sequence length="143" mass="15499">MSIARIGRSIACACSSCGSNAIRTITSTFVPHKNVTPEQSGFQGLSSGFLYDDKHGFGYNKDGDLVIVTPHATTFTKATTGYASDVETEALLQATKESYANIKEPVNDFRVPLSDSLSDDETEYFLNAAKNSYPTRNNGNKTK</sequence>
<accession>A0A913XFY6</accession>
<dbReference type="AlphaFoldDB" id="A0A913XFY6"/>
<dbReference type="EnsemblMetazoa" id="XM_021048154.2">
    <property type="protein sequence ID" value="XP_020903813.1"/>
    <property type="gene ID" value="LOC110242199"/>
</dbReference>
<name>A0A913XFY6_EXADI</name>
<reference evidence="1" key="1">
    <citation type="submission" date="2022-11" db="UniProtKB">
        <authorList>
            <consortium name="EnsemblMetazoa"/>
        </authorList>
    </citation>
    <scope>IDENTIFICATION</scope>
</reference>
<dbReference type="RefSeq" id="XP_020903813.1">
    <property type="nucleotide sequence ID" value="XM_021048154.2"/>
</dbReference>
<dbReference type="KEGG" id="epa:110242199"/>
<evidence type="ECO:0000313" key="1">
    <source>
        <dbReference type="EnsemblMetazoa" id="XP_020903813.1"/>
    </source>
</evidence>
<dbReference type="Proteomes" id="UP000887567">
    <property type="component" value="Unplaced"/>
</dbReference>
<organism evidence="1 2">
    <name type="scientific">Exaiptasia diaphana</name>
    <name type="common">Tropical sea anemone</name>
    <name type="synonym">Aiptasia pulchella</name>
    <dbReference type="NCBI Taxonomy" id="2652724"/>
    <lineage>
        <taxon>Eukaryota</taxon>
        <taxon>Metazoa</taxon>
        <taxon>Cnidaria</taxon>
        <taxon>Anthozoa</taxon>
        <taxon>Hexacorallia</taxon>
        <taxon>Actiniaria</taxon>
        <taxon>Aiptasiidae</taxon>
        <taxon>Exaiptasia</taxon>
    </lineage>
</organism>
<protein>
    <submittedName>
        <fullName evidence="1">Uncharacterized protein</fullName>
    </submittedName>
</protein>
<proteinExistence type="predicted"/>